<dbReference type="InterPro" id="IPR023696">
    <property type="entry name" value="Ureohydrolase_dom_sf"/>
</dbReference>
<dbReference type="GO" id="GO:0004053">
    <property type="term" value="F:arginase activity"/>
    <property type="evidence" value="ECO:0007669"/>
    <property type="project" value="TreeGrafter"/>
</dbReference>
<evidence type="ECO:0000256" key="4">
    <source>
        <dbReference type="PROSITE-ProRule" id="PRU00742"/>
    </source>
</evidence>
<proteinExistence type="inferred from homology"/>
<dbReference type="OrthoDB" id="7331788at2"/>
<gene>
    <name evidence="5" type="ORF">AFR_15810</name>
</gene>
<dbReference type="Gene3D" id="3.40.800.10">
    <property type="entry name" value="Ureohydrolase domain"/>
    <property type="match status" value="1"/>
</dbReference>
<evidence type="ECO:0000256" key="1">
    <source>
        <dbReference type="ARBA" id="ARBA00022723"/>
    </source>
</evidence>
<dbReference type="Pfam" id="PF00491">
    <property type="entry name" value="Arginase"/>
    <property type="match status" value="1"/>
</dbReference>
<comment type="similarity">
    <text evidence="4">Belongs to the arginase family.</text>
</comment>
<dbReference type="PRINTS" id="PR00116">
    <property type="entry name" value="ARGINASE"/>
</dbReference>
<dbReference type="InterPro" id="IPR006035">
    <property type="entry name" value="Ureohydrolase"/>
</dbReference>
<dbReference type="PROSITE" id="PS51409">
    <property type="entry name" value="ARGINASE_2"/>
    <property type="match status" value="1"/>
</dbReference>
<dbReference type="GO" id="GO:0030145">
    <property type="term" value="F:manganese ion binding"/>
    <property type="evidence" value="ECO:0007669"/>
    <property type="project" value="TreeGrafter"/>
</dbReference>
<keyword evidence="3" id="KW-0464">Manganese</keyword>
<protein>
    <submittedName>
        <fullName evidence="5">Arginase/agmatinase/formiminoglutamase</fullName>
    </submittedName>
</protein>
<dbReference type="AlphaFoldDB" id="U5VX44"/>
<dbReference type="SUPFAM" id="SSF52768">
    <property type="entry name" value="Arginase/deacetylase"/>
    <property type="match status" value="1"/>
</dbReference>
<dbReference type="PIRSF" id="PIRSF036979">
    <property type="entry name" value="Arginase"/>
    <property type="match status" value="1"/>
</dbReference>
<keyword evidence="6" id="KW-1185">Reference proteome</keyword>
<dbReference type="GO" id="GO:0005737">
    <property type="term" value="C:cytoplasm"/>
    <property type="evidence" value="ECO:0007669"/>
    <property type="project" value="TreeGrafter"/>
</dbReference>
<keyword evidence="1" id="KW-0479">Metal-binding</keyword>
<evidence type="ECO:0000256" key="3">
    <source>
        <dbReference type="ARBA" id="ARBA00023211"/>
    </source>
</evidence>
<dbReference type="PANTHER" id="PTHR43782:SF3">
    <property type="entry name" value="ARGINASE"/>
    <property type="match status" value="1"/>
</dbReference>
<dbReference type="KEGG" id="afs:AFR_15810"/>
<dbReference type="RefSeq" id="WP_023361503.1">
    <property type="nucleotide sequence ID" value="NC_022657.1"/>
</dbReference>
<accession>U5VX44</accession>
<dbReference type="EMBL" id="CP006272">
    <property type="protein sequence ID" value="AGZ41444.1"/>
    <property type="molecule type" value="Genomic_DNA"/>
</dbReference>
<evidence type="ECO:0000313" key="5">
    <source>
        <dbReference type="EMBL" id="AGZ41444.1"/>
    </source>
</evidence>
<organism evidence="5 6">
    <name type="scientific">Actinoplanes friuliensis DSM 7358</name>
    <dbReference type="NCBI Taxonomy" id="1246995"/>
    <lineage>
        <taxon>Bacteria</taxon>
        <taxon>Bacillati</taxon>
        <taxon>Actinomycetota</taxon>
        <taxon>Actinomycetes</taxon>
        <taxon>Micromonosporales</taxon>
        <taxon>Micromonosporaceae</taxon>
        <taxon>Actinoplanes</taxon>
    </lineage>
</organism>
<name>U5VX44_9ACTN</name>
<keyword evidence="2" id="KW-0378">Hydrolase</keyword>
<sequence length="296" mass="30702">MNGSDWFLLGAPWDCSGTGRGEARAPAALRDAGLADLVDLDLGDAATVITSTDRDRTTGVRALPETVAAAHALSAALWTGVRDHPGRRPLVLGGDCSLLLGVFAGARAAVGELGLWLLDGHPDYLDAPSSDTGETADLELAILLGDGPPELTRATPMLAARNAALLGHRTTSLDPASAAEVARLPDDLFTIDSPALLADPRGAGERAAAWAAVPMWLHLDVDVLDPSVLPAVTYPQGGGPDLDQLAAVLAPLLASPRLIGVSVADFRPDLDPDHRYAKRLVSLLSGQPKIEVTHSG</sequence>
<dbReference type="Proteomes" id="UP000017746">
    <property type="component" value="Chromosome"/>
</dbReference>
<dbReference type="eggNOG" id="COG0010">
    <property type="taxonomic scope" value="Bacteria"/>
</dbReference>
<reference evidence="5 6" key="1">
    <citation type="journal article" date="2014" name="J. Biotechnol.">
        <title>Complete genome sequence of the actinobacterium Actinoplanes friuliensis HAG 010964, producer of the lipopeptide antibiotic friulimycin.</title>
        <authorList>
            <person name="Ruckert C."/>
            <person name="Szczepanowski R."/>
            <person name="Albersmeier A."/>
            <person name="Goesmann A."/>
            <person name="Fischer N."/>
            <person name="Steinkamper A."/>
            <person name="Puhler A."/>
            <person name="Biener R."/>
            <person name="Schwartz D."/>
            <person name="Kalinowski J."/>
        </authorList>
    </citation>
    <scope>NUCLEOTIDE SEQUENCE [LARGE SCALE GENOMIC DNA]</scope>
    <source>
        <strain evidence="5 6">DSM 7358</strain>
    </source>
</reference>
<evidence type="ECO:0000256" key="2">
    <source>
        <dbReference type="ARBA" id="ARBA00022801"/>
    </source>
</evidence>
<evidence type="ECO:0000313" key="6">
    <source>
        <dbReference type="Proteomes" id="UP000017746"/>
    </source>
</evidence>
<dbReference type="PATRIC" id="fig|1246995.3.peg.3209"/>
<dbReference type="CDD" id="cd09999">
    <property type="entry name" value="Arginase-like_1"/>
    <property type="match status" value="1"/>
</dbReference>
<dbReference type="STRING" id="1246995.AFR_15810"/>
<dbReference type="PANTHER" id="PTHR43782">
    <property type="entry name" value="ARGINASE"/>
    <property type="match status" value="1"/>
</dbReference>
<dbReference type="HOGENOM" id="CLU_039478_6_2_11"/>